<keyword evidence="6" id="KW-0904">Protein phosphatase</keyword>
<dbReference type="GO" id="GO:0004725">
    <property type="term" value="F:protein tyrosine phosphatase activity"/>
    <property type="evidence" value="ECO:0007669"/>
    <property type="project" value="UniProtKB-EC"/>
</dbReference>
<dbReference type="InterPro" id="IPR000751">
    <property type="entry name" value="MPI_Phosphatase"/>
</dbReference>
<comment type="caution">
    <text evidence="12">The sequence shown here is derived from an EMBL/GenBank/DDBJ whole genome shotgun (WGS) entry which is preliminary data.</text>
</comment>
<evidence type="ECO:0000313" key="13">
    <source>
        <dbReference type="Proteomes" id="UP000009131"/>
    </source>
</evidence>
<feature type="region of interest" description="Disordered" evidence="10">
    <location>
        <begin position="512"/>
        <end position="559"/>
    </location>
</feature>
<evidence type="ECO:0000256" key="1">
    <source>
        <dbReference type="ARBA" id="ARBA00011065"/>
    </source>
</evidence>
<feature type="region of interest" description="Disordered" evidence="10">
    <location>
        <begin position="1"/>
        <end position="64"/>
    </location>
</feature>
<dbReference type="FunFam" id="3.40.250.10:FF:000021">
    <property type="entry name" value="M-phase inducer phosphatase cdc-25.2"/>
    <property type="match status" value="1"/>
</dbReference>
<evidence type="ECO:0000256" key="9">
    <source>
        <dbReference type="ARBA" id="ARBA00067190"/>
    </source>
</evidence>
<feature type="region of interest" description="Disordered" evidence="10">
    <location>
        <begin position="152"/>
        <end position="240"/>
    </location>
</feature>
<dbReference type="PRINTS" id="PR00716">
    <property type="entry name" value="MPIPHPHTASE"/>
</dbReference>
<evidence type="ECO:0000256" key="7">
    <source>
        <dbReference type="ARBA" id="ARBA00023306"/>
    </source>
</evidence>
<keyword evidence="4" id="KW-0498">Mitosis</keyword>
<dbReference type="CDD" id="cd01530">
    <property type="entry name" value="Cdc25"/>
    <property type="match status" value="1"/>
</dbReference>
<sequence length="1153" mass="124541">MAPLSDGIARSRRVCRSPRQPAGNQRGKHSREAREQLSGNLPARTADESFTATRPRSDDTHASEAPRIFTQRIYAHTTPVGISQLSCHARLSGQSNKLADKTAPDITSYRKQLPTNLRSNLAGHCFYADHNKMAFGPVCAVAQDKTTLVFSSSPAPMQRHTDARSGAPLRFSSPAARQDDSAARLAPRRSGAGAVRVRPQRTASSQASSSSGPLSGHEDFTEANLKKRRRKRAPVSLTVGPPPAFTFVDTAFRGVSSAQDLPSSPVLPSDSVAGDERPSGGLTVRPTLLDSRQDWSDGLEPPLQAHEDSLDEQSLDLSFASGMSITTPCTEEPPSGMGNLLGGHDLLSGIDPRAQANLLNASQDSSSPHLMDISPAQPVGLPAPAGMPLLPHATLLATSAEQDTSSSPDHSPLKSMIATRRPLMAARPAFSSSLSCGSTLFADKLAHRPKLDSNGPRVFGRELSPNSLSPHHALQKVADNLVSAKPSTFGRAQSEATLSLSYKARDASYQKPSLSAGLPKRPSISPCPVTKKTSSFQSRDRARQLGQDLAGPKMSSAPVLPIKSRPAVSHQKRLSEPSVPTYRTLASQLSDSATGLPNVAEALTPDAMDIDPASPAGYFSAKMKQSVPPPSIKKLATLILPQSSPIPQVPDSFGDLFNDLSPVAMTYSTRKRDRAEDEDQMSICTSPDSLTVPLPNDRSTNRTAFARAQTTLGIGNSSQRRLTKRPSLSSFVEHTDAQEAHLVRHKTSSSLPFAALAAQSTFQHADDSPIRLDRQTLKMRRAQSVCAAPAIVVTRDQRVMPKLSLLNSPGPFSDGIEASPCVRPPMRGRSLTPALDNHSAHSESPPRDDRRSASFQGVSQHPAHEVQLQNPLSSPELTLQFGMNEAEGKVLPCHNVKSDGLMRITAQTLKDVLSGVYDGRVQQTTIVDCRFDYEYMGGHVSGAINLASQDAVEDYFLCAGDGYNSTGPGRLPEPSRSGQPLPALLIFHCEFSAKRAPTMACHLRSKDRTRNVHVYPAVHYPEVYVLEDGYEGFWKQYPDLCIGGYVPMDDPKHRTHRYDQLNKFRTFDRAKSYTFGQQAIAVEPAQQASRRLADIVDLTSSPSGTDSPIGKAQLNRFKQNKAGLLKFGSTANSKSGSRKPFERATTTAGLFRQ</sequence>
<dbReference type="GO" id="GO:0010971">
    <property type="term" value="P:positive regulation of G2/M transition of mitotic cell cycle"/>
    <property type="evidence" value="ECO:0007669"/>
    <property type="project" value="TreeGrafter"/>
</dbReference>
<evidence type="ECO:0000259" key="11">
    <source>
        <dbReference type="PROSITE" id="PS50206"/>
    </source>
</evidence>
<keyword evidence="3" id="KW-0132">Cell division</keyword>
<evidence type="ECO:0000256" key="4">
    <source>
        <dbReference type="ARBA" id="ARBA00022776"/>
    </source>
</evidence>
<dbReference type="EC" id="3.1.3.48" evidence="2"/>
<dbReference type="InterPro" id="IPR001763">
    <property type="entry name" value="Rhodanese-like_dom"/>
</dbReference>
<feature type="region of interest" description="Disordered" evidence="10">
    <location>
        <begin position="257"/>
        <end position="287"/>
    </location>
</feature>
<evidence type="ECO:0000256" key="5">
    <source>
        <dbReference type="ARBA" id="ARBA00022801"/>
    </source>
</evidence>
<name>G7DVH7_MIXOS</name>
<dbReference type="GO" id="GO:0000086">
    <property type="term" value="P:G2/M transition of mitotic cell cycle"/>
    <property type="evidence" value="ECO:0007669"/>
    <property type="project" value="TreeGrafter"/>
</dbReference>
<proteinExistence type="inferred from homology"/>
<dbReference type="SMART" id="SM00450">
    <property type="entry name" value="RHOD"/>
    <property type="match status" value="1"/>
</dbReference>
<organism evidence="12 13">
    <name type="scientific">Mixia osmundae (strain CBS 9802 / IAM 14324 / JCM 22182 / KY 12970)</name>
    <dbReference type="NCBI Taxonomy" id="764103"/>
    <lineage>
        <taxon>Eukaryota</taxon>
        <taxon>Fungi</taxon>
        <taxon>Dikarya</taxon>
        <taxon>Basidiomycota</taxon>
        <taxon>Pucciniomycotina</taxon>
        <taxon>Mixiomycetes</taxon>
        <taxon>Mixiales</taxon>
        <taxon>Mixiaceae</taxon>
        <taxon>Mixia</taxon>
    </lineage>
</organism>
<dbReference type="Proteomes" id="UP000009131">
    <property type="component" value="Unassembled WGS sequence"/>
</dbReference>
<comment type="catalytic activity">
    <reaction evidence="8">
        <text>O-phospho-L-tyrosyl-[protein] + H2O = L-tyrosyl-[protein] + phosphate</text>
        <dbReference type="Rhea" id="RHEA:10684"/>
        <dbReference type="Rhea" id="RHEA-COMP:10136"/>
        <dbReference type="Rhea" id="RHEA-COMP:20101"/>
        <dbReference type="ChEBI" id="CHEBI:15377"/>
        <dbReference type="ChEBI" id="CHEBI:43474"/>
        <dbReference type="ChEBI" id="CHEBI:46858"/>
        <dbReference type="ChEBI" id="CHEBI:61978"/>
        <dbReference type="EC" id="3.1.3.48"/>
    </reaction>
</comment>
<evidence type="ECO:0000256" key="6">
    <source>
        <dbReference type="ARBA" id="ARBA00022912"/>
    </source>
</evidence>
<reference evidence="12 13" key="2">
    <citation type="journal article" date="2012" name="Open Biol.">
        <title>Characteristics of nucleosomes and linker DNA regions on the genome of the basidiomycete Mixia osmundae revealed by mono- and dinucleosome mapping.</title>
        <authorList>
            <person name="Nishida H."/>
            <person name="Kondo S."/>
            <person name="Matsumoto T."/>
            <person name="Suzuki Y."/>
            <person name="Yoshikawa H."/>
            <person name="Taylor T.D."/>
            <person name="Sugiyama J."/>
        </authorList>
    </citation>
    <scope>NUCLEOTIDE SEQUENCE [LARGE SCALE GENOMIC DNA]</scope>
    <source>
        <strain evidence="13">CBS 9802 / IAM 14324 / JCM 22182 / KY 12970</strain>
    </source>
</reference>
<dbReference type="AlphaFoldDB" id="G7DVH7"/>
<feature type="region of interest" description="Disordered" evidence="10">
    <location>
        <begin position="806"/>
        <end position="872"/>
    </location>
</feature>
<evidence type="ECO:0000313" key="12">
    <source>
        <dbReference type="EMBL" id="GAA94587.1"/>
    </source>
</evidence>
<feature type="region of interest" description="Disordered" evidence="10">
    <location>
        <begin position="670"/>
        <end position="689"/>
    </location>
</feature>
<evidence type="ECO:0000256" key="2">
    <source>
        <dbReference type="ARBA" id="ARBA00013064"/>
    </source>
</evidence>
<dbReference type="InParanoid" id="G7DVH7"/>
<feature type="compositionally biased region" description="Basic and acidic residues" evidence="10">
    <location>
        <begin position="838"/>
        <end position="852"/>
    </location>
</feature>
<accession>G7DVH7</accession>
<feature type="compositionally biased region" description="Basic and acidic residues" evidence="10">
    <location>
        <begin position="55"/>
        <end position="64"/>
    </location>
</feature>
<dbReference type="Pfam" id="PF00581">
    <property type="entry name" value="Rhodanese"/>
    <property type="match status" value="1"/>
</dbReference>
<feature type="region of interest" description="Disordered" evidence="10">
    <location>
        <begin position="1128"/>
        <end position="1153"/>
    </location>
</feature>
<feature type="domain" description="Rhodanese" evidence="11">
    <location>
        <begin position="920"/>
        <end position="1042"/>
    </location>
</feature>
<dbReference type="SUPFAM" id="SSF52821">
    <property type="entry name" value="Rhodanese/Cell cycle control phosphatase"/>
    <property type="match status" value="1"/>
</dbReference>
<dbReference type="eggNOG" id="KOG3772">
    <property type="taxonomic scope" value="Eukaryota"/>
</dbReference>
<feature type="compositionally biased region" description="Low complexity" evidence="10">
    <location>
        <begin position="260"/>
        <end position="272"/>
    </location>
</feature>
<dbReference type="PROSITE" id="PS50206">
    <property type="entry name" value="RHODANESE_3"/>
    <property type="match status" value="1"/>
</dbReference>
<evidence type="ECO:0000256" key="10">
    <source>
        <dbReference type="SAM" id="MobiDB-lite"/>
    </source>
</evidence>
<dbReference type="EMBL" id="BABT02000043">
    <property type="protein sequence ID" value="GAA94587.1"/>
    <property type="molecule type" value="Genomic_DNA"/>
</dbReference>
<dbReference type="GO" id="GO:0005737">
    <property type="term" value="C:cytoplasm"/>
    <property type="evidence" value="ECO:0007669"/>
    <property type="project" value="TreeGrafter"/>
</dbReference>
<protein>
    <recommendedName>
        <fullName evidence="9">M-phase inducer phosphatase</fullName>
        <ecNumber evidence="2">3.1.3.48</ecNumber>
    </recommendedName>
</protein>
<dbReference type="GO" id="GO:0110032">
    <property type="term" value="P:positive regulation of G2/MI transition of meiotic cell cycle"/>
    <property type="evidence" value="ECO:0007669"/>
    <property type="project" value="TreeGrafter"/>
</dbReference>
<dbReference type="GO" id="GO:0005634">
    <property type="term" value="C:nucleus"/>
    <property type="evidence" value="ECO:0007669"/>
    <property type="project" value="TreeGrafter"/>
</dbReference>
<evidence type="ECO:0000256" key="3">
    <source>
        <dbReference type="ARBA" id="ARBA00022618"/>
    </source>
</evidence>
<dbReference type="InterPro" id="IPR036873">
    <property type="entry name" value="Rhodanese-like_dom_sf"/>
</dbReference>
<dbReference type="PANTHER" id="PTHR10828">
    <property type="entry name" value="M-PHASE INDUCER PHOSPHATASE DUAL SPECIFICITY PHOSPHATASE CDC25"/>
    <property type="match status" value="1"/>
</dbReference>
<evidence type="ECO:0000256" key="8">
    <source>
        <dbReference type="ARBA" id="ARBA00051722"/>
    </source>
</evidence>
<feature type="compositionally biased region" description="Polar residues" evidence="10">
    <location>
        <begin position="1144"/>
        <end position="1153"/>
    </location>
</feature>
<keyword evidence="5" id="KW-0378">Hydrolase</keyword>
<dbReference type="PANTHER" id="PTHR10828:SF17">
    <property type="entry name" value="PROTEIN-TYROSINE-PHOSPHATASE"/>
    <property type="match status" value="1"/>
</dbReference>
<dbReference type="Gene3D" id="3.40.250.10">
    <property type="entry name" value="Rhodanese-like domain"/>
    <property type="match status" value="1"/>
</dbReference>
<keyword evidence="13" id="KW-1185">Reference proteome</keyword>
<gene>
    <name evidence="12" type="primary">Mo01239</name>
    <name evidence="12" type="ORF">E5Q_01239</name>
</gene>
<keyword evidence="7" id="KW-0131">Cell cycle</keyword>
<feature type="compositionally biased region" description="Low complexity" evidence="10">
    <location>
        <begin position="200"/>
        <end position="215"/>
    </location>
</feature>
<dbReference type="OrthoDB" id="26523at2759"/>
<dbReference type="STRING" id="764103.G7DVH7"/>
<dbReference type="HOGENOM" id="CLU_295267_0_0_1"/>
<comment type="similarity">
    <text evidence="1">Belongs to the MPI phosphatase family.</text>
</comment>
<dbReference type="GO" id="GO:0051301">
    <property type="term" value="P:cell division"/>
    <property type="evidence" value="ECO:0007669"/>
    <property type="project" value="UniProtKB-KW"/>
</dbReference>
<reference evidence="12 13" key="1">
    <citation type="journal article" date="2011" name="J. Gen. Appl. Microbiol.">
        <title>Draft genome sequencing of the enigmatic basidiomycete Mixia osmundae.</title>
        <authorList>
            <person name="Nishida H."/>
            <person name="Nagatsuka Y."/>
            <person name="Sugiyama J."/>
        </authorList>
    </citation>
    <scope>NUCLEOTIDE SEQUENCE [LARGE SCALE GENOMIC DNA]</scope>
    <source>
        <strain evidence="13">CBS 9802 / IAM 14324 / JCM 22182 / KY 12970</strain>
    </source>
</reference>